<keyword evidence="1" id="KW-0812">Transmembrane</keyword>
<reference evidence="3" key="1">
    <citation type="submission" date="2016-04" db="EMBL/GenBank/DDBJ databases">
        <authorList>
            <person name="Quiroz-Castaneda R.E."/>
            <person name="Martinez-Ocampo F."/>
        </authorList>
    </citation>
    <scope>NUCLEOTIDE SEQUENCE [LARGE SCALE GENOMIC DNA]</scope>
    <source>
        <strain evidence="3">INIFAP01</strain>
    </source>
</reference>
<feature type="transmembrane region" description="Helical" evidence="1">
    <location>
        <begin position="6"/>
        <end position="28"/>
    </location>
</feature>
<keyword evidence="3" id="KW-1185">Reference proteome</keyword>
<gene>
    <name evidence="2" type="ORF">A6V39_01010</name>
</gene>
<keyword evidence="1" id="KW-0472">Membrane</keyword>
<protein>
    <submittedName>
        <fullName evidence="2">Uncharacterized protein</fullName>
    </submittedName>
</protein>
<sequence>MAFLSYLNFAATLATFGCISFAASNFGVKLGKIAGIQNTLGYQYVSSSQYKDKIYEAISKANASINGAPDWAKDKTKLEKWCSNHEKSTRYWKDTEKILRNIA</sequence>
<evidence type="ECO:0000313" key="2">
    <source>
        <dbReference type="EMBL" id="OAL10632.1"/>
    </source>
</evidence>
<evidence type="ECO:0000256" key="1">
    <source>
        <dbReference type="SAM" id="Phobius"/>
    </source>
</evidence>
<dbReference type="EMBL" id="LWUJ01000010">
    <property type="protein sequence ID" value="OAL10632.1"/>
    <property type="molecule type" value="Genomic_DNA"/>
</dbReference>
<keyword evidence="1" id="KW-1133">Transmembrane helix</keyword>
<comment type="caution">
    <text evidence="2">The sequence shown here is derived from an EMBL/GenBank/DDBJ whole genome shotgun (WGS) entry which is preliminary data.</text>
</comment>
<organism evidence="2 3">
    <name type="scientific">Candidatus Mycoplasma haematobovis</name>
    <dbReference type="NCBI Taxonomy" id="432608"/>
    <lineage>
        <taxon>Bacteria</taxon>
        <taxon>Bacillati</taxon>
        <taxon>Mycoplasmatota</taxon>
        <taxon>Mollicutes</taxon>
        <taxon>Mycoplasmataceae</taxon>
        <taxon>Mycoplasma</taxon>
    </lineage>
</organism>
<dbReference type="Proteomes" id="UP000077623">
    <property type="component" value="Unassembled WGS sequence"/>
</dbReference>
<dbReference type="RefSeq" id="WP_187149868.1">
    <property type="nucleotide sequence ID" value="NZ_LWUJ01000010.1"/>
</dbReference>
<evidence type="ECO:0000313" key="3">
    <source>
        <dbReference type="Proteomes" id="UP000077623"/>
    </source>
</evidence>
<dbReference type="AlphaFoldDB" id="A0A1A9QDG2"/>
<name>A0A1A9QDG2_9MOLU</name>
<dbReference type="STRING" id="432608.A6V39_01010"/>
<accession>A0A1A9QDG2</accession>
<proteinExistence type="predicted"/>